<keyword evidence="1" id="KW-0472">Membrane</keyword>
<evidence type="ECO:0000313" key="4">
    <source>
        <dbReference type="Proteomes" id="UP000030392"/>
    </source>
</evidence>
<evidence type="ECO:0000313" key="3">
    <source>
        <dbReference type="EMBL" id="KGG19354.1"/>
    </source>
</evidence>
<feature type="domain" description="CAAX prenyl protease 2/Lysostaphin resistance protein A-like" evidence="2">
    <location>
        <begin position="352"/>
        <end position="438"/>
    </location>
</feature>
<dbReference type="EMBL" id="JNAX01000015">
    <property type="protein sequence ID" value="KGG19354.1"/>
    <property type="molecule type" value="Genomic_DNA"/>
</dbReference>
<dbReference type="InterPro" id="IPR003675">
    <property type="entry name" value="Rce1/LyrA-like_dom"/>
</dbReference>
<organism evidence="3 4">
    <name type="scientific">Prochlorococcus marinus str. PAC1</name>
    <dbReference type="NCBI Taxonomy" id="59924"/>
    <lineage>
        <taxon>Bacteria</taxon>
        <taxon>Bacillati</taxon>
        <taxon>Cyanobacteriota</taxon>
        <taxon>Cyanophyceae</taxon>
        <taxon>Synechococcales</taxon>
        <taxon>Prochlorococcaceae</taxon>
        <taxon>Prochlorococcus</taxon>
    </lineage>
</organism>
<feature type="transmembrane region" description="Helical" evidence="1">
    <location>
        <begin position="383"/>
        <end position="403"/>
    </location>
</feature>
<feature type="transmembrane region" description="Helical" evidence="1">
    <location>
        <begin position="180"/>
        <end position="201"/>
    </location>
</feature>
<dbReference type="GO" id="GO:0080120">
    <property type="term" value="P:CAAX-box protein maturation"/>
    <property type="evidence" value="ECO:0007669"/>
    <property type="project" value="UniProtKB-ARBA"/>
</dbReference>
<dbReference type="GO" id="GO:0006508">
    <property type="term" value="P:proteolysis"/>
    <property type="evidence" value="ECO:0007669"/>
    <property type="project" value="UniProtKB-KW"/>
</dbReference>
<dbReference type="PANTHER" id="PTHR43592:SF15">
    <property type="entry name" value="CAAX AMINO TERMINAL PROTEASE FAMILY PROTEIN"/>
    <property type="match status" value="1"/>
</dbReference>
<dbReference type="PANTHER" id="PTHR43592">
    <property type="entry name" value="CAAX AMINO TERMINAL PROTEASE"/>
    <property type="match status" value="1"/>
</dbReference>
<sequence length="448" mass="50083">MRQAKTGWKWAIALFSLLLTVLIWQQGLQESFERPSVAPKISLRQTEMAVSASSSLPETIQEVFLGKEPQKKLYQALSDIPLGQIEDRERLLLAILEESESEQKFMLKKDFNDKKFETVKGYILDRQKGKELDKFPDFDEIELDPLLYQISCSNLGFTDEKCINKKYNSLTAIRLLTSQLFPFLSSIIGSIFLIRYAFIFLRKKNTPWPEMISPPLSVIDMVLLISGGFVVIGEVVFPALIIPITDLLFNNLSSPLNQSLRVFIGYCSMTIAPLFIIRYQLMGLVPSGIDGGWLQWKIKPIKEGLFKSISGWLMIMPLVLLIGWLMNEIIGDQGGSNPLLELVLGSDEFFPLFLLLITTVVLAPVFEELVFRGILLPVLVSKVGKASGVLLSALIFALAHLSVGELPPLFVLGIGLGLMRLSSGRLFPCALMHSLWNGVTFISLLLVA</sequence>
<dbReference type="GO" id="GO:0004175">
    <property type="term" value="F:endopeptidase activity"/>
    <property type="evidence" value="ECO:0007669"/>
    <property type="project" value="UniProtKB-ARBA"/>
</dbReference>
<keyword evidence="3" id="KW-0645">Protease</keyword>
<feature type="transmembrane region" description="Helical" evidence="1">
    <location>
        <begin position="222"/>
        <end position="243"/>
    </location>
</feature>
<dbReference type="Proteomes" id="UP000030392">
    <property type="component" value="Unassembled WGS sequence"/>
</dbReference>
<evidence type="ECO:0000259" key="2">
    <source>
        <dbReference type="Pfam" id="PF02517"/>
    </source>
</evidence>
<dbReference type="AlphaFoldDB" id="A0A0A2C3W1"/>
<dbReference type="Pfam" id="PF02517">
    <property type="entry name" value="Rce1-like"/>
    <property type="match status" value="1"/>
</dbReference>
<feature type="transmembrane region" description="Helical" evidence="1">
    <location>
        <begin position="305"/>
        <end position="326"/>
    </location>
</feature>
<comment type="caution">
    <text evidence="3">The sequence shown here is derived from an EMBL/GenBank/DDBJ whole genome shotgun (WGS) entry which is preliminary data.</text>
</comment>
<reference evidence="4" key="1">
    <citation type="journal article" date="2014" name="Sci. Data">
        <title>Genomes of diverse isolates of the marine cyanobacterium Prochlorococcus.</title>
        <authorList>
            <person name="Biller S."/>
            <person name="Berube P."/>
            <person name="Thompson J."/>
            <person name="Kelly L."/>
            <person name="Roggensack S."/>
            <person name="Awad L."/>
            <person name="Roache-Johnson K."/>
            <person name="Ding H."/>
            <person name="Giovannoni S.J."/>
            <person name="Moore L.R."/>
            <person name="Chisholm S.W."/>
        </authorList>
    </citation>
    <scope>NUCLEOTIDE SEQUENCE [LARGE SCALE GENOMIC DNA]</scope>
    <source>
        <strain evidence="4">PAC1</strain>
    </source>
</reference>
<keyword evidence="3" id="KW-0378">Hydrolase</keyword>
<feature type="transmembrane region" description="Helical" evidence="1">
    <location>
        <begin position="349"/>
        <end position="371"/>
    </location>
</feature>
<evidence type="ECO:0000256" key="1">
    <source>
        <dbReference type="SAM" id="Phobius"/>
    </source>
</evidence>
<dbReference type="RefSeq" id="WP_036906931.1">
    <property type="nucleotide sequence ID" value="NZ_CP138967.1"/>
</dbReference>
<keyword evidence="1" id="KW-0812">Transmembrane</keyword>
<feature type="transmembrane region" description="Helical" evidence="1">
    <location>
        <begin position="423"/>
        <end position="447"/>
    </location>
</feature>
<proteinExistence type="predicted"/>
<accession>A0A0A2C3W1</accession>
<keyword evidence="1" id="KW-1133">Transmembrane helix</keyword>
<feature type="transmembrane region" description="Helical" evidence="1">
    <location>
        <begin position="263"/>
        <end position="285"/>
    </location>
</feature>
<protein>
    <submittedName>
        <fullName evidence="3">Putative membrane associated protease</fullName>
    </submittedName>
</protein>
<name>A0A0A2C3W1_PROMR</name>
<gene>
    <name evidence="3" type="ORF">EV03_1736</name>
</gene>